<dbReference type="InterPro" id="IPR017937">
    <property type="entry name" value="Thioredoxin_CS"/>
</dbReference>
<dbReference type="InterPro" id="IPR013766">
    <property type="entry name" value="Thioredoxin_domain"/>
</dbReference>
<dbReference type="AlphaFoldDB" id="A0A4U1CEV8"/>
<evidence type="ECO:0000313" key="8">
    <source>
        <dbReference type="Proteomes" id="UP000310477"/>
    </source>
</evidence>
<dbReference type="InterPro" id="IPR025380">
    <property type="entry name" value="DUF4369"/>
</dbReference>
<evidence type="ECO:0000256" key="4">
    <source>
        <dbReference type="ARBA" id="ARBA00023284"/>
    </source>
</evidence>
<dbReference type="GO" id="GO:0030313">
    <property type="term" value="C:cell envelope"/>
    <property type="evidence" value="ECO:0007669"/>
    <property type="project" value="UniProtKB-SubCell"/>
</dbReference>
<dbReference type="EMBL" id="SWBO01000001">
    <property type="protein sequence ID" value="TKC03400.1"/>
    <property type="molecule type" value="Genomic_DNA"/>
</dbReference>
<dbReference type="PANTHER" id="PTHR42852:SF6">
    <property type="entry name" value="THIOL:DISULFIDE INTERCHANGE PROTEIN DSBE"/>
    <property type="match status" value="1"/>
</dbReference>
<accession>A0A4U1CEV8</accession>
<evidence type="ECO:0000256" key="5">
    <source>
        <dbReference type="SAM" id="SignalP"/>
    </source>
</evidence>
<feature type="domain" description="Thioredoxin" evidence="6">
    <location>
        <begin position="236"/>
        <end position="383"/>
    </location>
</feature>
<reference evidence="7 8" key="1">
    <citation type="submission" date="2019-04" db="EMBL/GenBank/DDBJ databases">
        <title>Pedobacter sp. AR-2-6 sp. nov., isolated from Arctic soil.</title>
        <authorList>
            <person name="Dahal R.H."/>
            <person name="Kim D.-U."/>
        </authorList>
    </citation>
    <scope>NUCLEOTIDE SEQUENCE [LARGE SCALE GENOMIC DNA]</scope>
    <source>
        <strain evidence="7 8">AR-2-6</strain>
    </source>
</reference>
<dbReference type="PROSITE" id="PS00194">
    <property type="entry name" value="THIOREDOXIN_1"/>
    <property type="match status" value="1"/>
</dbReference>
<dbReference type="Pfam" id="PF14289">
    <property type="entry name" value="DUF4369"/>
    <property type="match status" value="1"/>
</dbReference>
<dbReference type="InterPro" id="IPR000866">
    <property type="entry name" value="AhpC/TSA"/>
</dbReference>
<dbReference type="PANTHER" id="PTHR42852">
    <property type="entry name" value="THIOL:DISULFIDE INTERCHANGE PROTEIN DSBE"/>
    <property type="match status" value="1"/>
</dbReference>
<organism evidence="7 8">
    <name type="scientific">Pedobacter cryotolerans</name>
    <dbReference type="NCBI Taxonomy" id="2571270"/>
    <lineage>
        <taxon>Bacteria</taxon>
        <taxon>Pseudomonadati</taxon>
        <taxon>Bacteroidota</taxon>
        <taxon>Sphingobacteriia</taxon>
        <taxon>Sphingobacteriales</taxon>
        <taxon>Sphingobacteriaceae</taxon>
        <taxon>Pedobacter</taxon>
    </lineage>
</organism>
<protein>
    <submittedName>
        <fullName evidence="7">AhpC/TSA family protein</fullName>
    </submittedName>
</protein>
<proteinExistence type="predicted"/>
<dbReference type="GO" id="GO:0016209">
    <property type="term" value="F:antioxidant activity"/>
    <property type="evidence" value="ECO:0007669"/>
    <property type="project" value="InterPro"/>
</dbReference>
<dbReference type="Gene3D" id="3.40.30.10">
    <property type="entry name" value="Glutaredoxin"/>
    <property type="match status" value="1"/>
</dbReference>
<comment type="caution">
    <text evidence="7">The sequence shown here is derived from an EMBL/GenBank/DDBJ whole genome shotgun (WGS) entry which is preliminary data.</text>
</comment>
<dbReference type="GO" id="GO:0016491">
    <property type="term" value="F:oxidoreductase activity"/>
    <property type="evidence" value="ECO:0007669"/>
    <property type="project" value="InterPro"/>
</dbReference>
<dbReference type="RefSeq" id="WP_136873979.1">
    <property type="nucleotide sequence ID" value="NZ_SWBO01000001.1"/>
</dbReference>
<feature type="signal peptide" evidence="5">
    <location>
        <begin position="1"/>
        <end position="18"/>
    </location>
</feature>
<dbReference type="OrthoDB" id="750178at2"/>
<name>A0A4U1CEV8_9SPHI</name>
<keyword evidence="2" id="KW-0201">Cytochrome c-type biogenesis</keyword>
<dbReference type="SUPFAM" id="SSF52833">
    <property type="entry name" value="Thioredoxin-like"/>
    <property type="match status" value="1"/>
</dbReference>
<dbReference type="PROSITE" id="PS51352">
    <property type="entry name" value="THIOREDOXIN_2"/>
    <property type="match status" value="1"/>
</dbReference>
<keyword evidence="5" id="KW-0732">Signal</keyword>
<evidence type="ECO:0000256" key="3">
    <source>
        <dbReference type="ARBA" id="ARBA00023157"/>
    </source>
</evidence>
<sequence>MKKIILSAFCLLPLGLMAQEPFTIKGDVKALKTGDKVFLSYVEGGQRIADSALVANGAFEFKGSIKAPVNASLFLNKNPYVNRPAKGEILDSKSFYIEPVAFKVEGTDSLKNIKIVGSKINDESAKLAELLKPVDAKVAVLMKEYNTYTAEQKKDDAFMQVFYDKYEAVNKEKNPVYEQFVGENPNSYISLVSVSSMMGADFDPKAVEPVYMKLSAAAKESERGKKIKLVIDGVKKTQVGMLADFTQNDPEGKPVKLSDFKGKYVLVDFWAAWCGPCRQENPNVVVAYNKFKDKNFTILGVSLDGGTTRTTKEIWLKAVADDNLTWAHVSDLKGWENEVSKNYGVQGIPFNFLVDPSGKIVARNLRGEELQTKLAELLGAKSK</sequence>
<keyword evidence="3" id="KW-1015">Disulfide bond</keyword>
<dbReference type="InterPro" id="IPR050553">
    <property type="entry name" value="Thioredoxin_ResA/DsbE_sf"/>
</dbReference>
<evidence type="ECO:0000256" key="1">
    <source>
        <dbReference type="ARBA" id="ARBA00004196"/>
    </source>
</evidence>
<evidence type="ECO:0000256" key="2">
    <source>
        <dbReference type="ARBA" id="ARBA00022748"/>
    </source>
</evidence>
<keyword evidence="4" id="KW-0676">Redox-active center</keyword>
<gene>
    <name evidence="7" type="ORF">FA045_02185</name>
</gene>
<dbReference type="Proteomes" id="UP000310477">
    <property type="component" value="Unassembled WGS sequence"/>
</dbReference>
<feature type="chain" id="PRO_5020946903" evidence="5">
    <location>
        <begin position="19"/>
        <end position="383"/>
    </location>
</feature>
<dbReference type="CDD" id="cd02966">
    <property type="entry name" value="TlpA_like_family"/>
    <property type="match status" value="1"/>
</dbReference>
<comment type="subcellular location">
    <subcellularLocation>
        <location evidence="1">Cell envelope</location>
    </subcellularLocation>
</comment>
<dbReference type="InterPro" id="IPR036249">
    <property type="entry name" value="Thioredoxin-like_sf"/>
</dbReference>
<dbReference type="Pfam" id="PF00578">
    <property type="entry name" value="AhpC-TSA"/>
    <property type="match status" value="1"/>
</dbReference>
<evidence type="ECO:0000313" key="7">
    <source>
        <dbReference type="EMBL" id="TKC03400.1"/>
    </source>
</evidence>
<dbReference type="GO" id="GO:0017004">
    <property type="term" value="P:cytochrome complex assembly"/>
    <property type="evidence" value="ECO:0007669"/>
    <property type="project" value="UniProtKB-KW"/>
</dbReference>
<evidence type="ECO:0000259" key="6">
    <source>
        <dbReference type="PROSITE" id="PS51352"/>
    </source>
</evidence>
<keyword evidence="8" id="KW-1185">Reference proteome</keyword>